<dbReference type="RefSeq" id="WP_143984950.1">
    <property type="nucleotide sequence ID" value="NZ_CP041692.1"/>
</dbReference>
<dbReference type="Pfam" id="PF03816">
    <property type="entry name" value="LytR_cpsA_psr"/>
    <property type="match status" value="1"/>
</dbReference>
<feature type="compositionally biased region" description="Basic and acidic residues" evidence="2">
    <location>
        <begin position="26"/>
        <end position="36"/>
    </location>
</feature>
<sequence length="546" mass="58247">MPDADQWSWELPKDAESSGRSSQPAGHHDQPDPDHPRPRRAAHAAEGDDFSRTVLLTIAGAAVPGLGLIAARRRVIGWTVLGLFFALFIAVGIWAAVDTQAVLAAAVNPRLLRGVAIGLIVLALIWVAVVVISHLSVARGPMRRSHRIIAAALVGVLSFAVAAPAAVAARYSADQASLVTTVFHDSKDSNSATRPSSAPTSRAQQKNPWADTPRVNILLLGGDAGADRTGTRTDTVMVASIDTKTGDTTLISLPRNTARMPFPDDSPLHKYYPNGFTDGNGDNAEFFLNAMYDNVPQTVPKDILGKTDNLGADALKISVGDALGLKIDYYVLINLDGFRQLIDALGGITVNINTYVAIGGNTDLHIPPKTWLEPGPHQHLNGAKALWFARGRYGADDFQRMDRQRCVVDAIINQANPATVLTRYEAIAQAGKEIVKTDIPQEALPAFVNLSMRVKSGNVRSLVFKHGVNGFSSPDPNFDLMRDQVKQALGETKKPPKKKPSKPTDSASSSEASSDSSSSATPQSESAKDACAWNPEMAAAAQKPAG</sequence>
<keyword evidence="3" id="KW-0472">Membrane</keyword>
<comment type="similarity">
    <text evidence="1">Belongs to the LytR/CpsA/Psr (LCP) family.</text>
</comment>
<feature type="transmembrane region" description="Helical" evidence="3">
    <location>
        <begin position="78"/>
        <end position="97"/>
    </location>
</feature>
<keyword evidence="3" id="KW-1133">Transmembrane helix</keyword>
<dbReference type="EMBL" id="CP041692">
    <property type="protein sequence ID" value="QDP94965.1"/>
    <property type="molecule type" value="Genomic_DNA"/>
</dbReference>
<gene>
    <name evidence="5" type="ORF">FOE78_02675</name>
</gene>
<evidence type="ECO:0000256" key="3">
    <source>
        <dbReference type="SAM" id="Phobius"/>
    </source>
</evidence>
<accession>A0A516PUU7</accession>
<organism evidence="5 6">
    <name type="scientific">Microlunatus elymi</name>
    <dbReference type="NCBI Taxonomy" id="2596828"/>
    <lineage>
        <taxon>Bacteria</taxon>
        <taxon>Bacillati</taxon>
        <taxon>Actinomycetota</taxon>
        <taxon>Actinomycetes</taxon>
        <taxon>Propionibacteriales</taxon>
        <taxon>Propionibacteriaceae</taxon>
        <taxon>Microlunatus</taxon>
    </lineage>
</organism>
<evidence type="ECO:0000313" key="5">
    <source>
        <dbReference type="EMBL" id="QDP94965.1"/>
    </source>
</evidence>
<name>A0A516PUU7_9ACTN</name>
<feature type="compositionally biased region" description="Polar residues" evidence="2">
    <location>
        <begin position="189"/>
        <end position="207"/>
    </location>
</feature>
<feature type="transmembrane region" description="Helical" evidence="3">
    <location>
        <begin position="53"/>
        <end position="71"/>
    </location>
</feature>
<proteinExistence type="inferred from homology"/>
<dbReference type="PANTHER" id="PTHR33392">
    <property type="entry name" value="POLYISOPRENYL-TEICHOIC ACID--PEPTIDOGLYCAN TEICHOIC ACID TRANSFERASE TAGU"/>
    <property type="match status" value="1"/>
</dbReference>
<feature type="compositionally biased region" description="Low complexity" evidence="2">
    <location>
        <begin position="503"/>
        <end position="525"/>
    </location>
</feature>
<feature type="transmembrane region" description="Helical" evidence="3">
    <location>
        <begin position="149"/>
        <end position="171"/>
    </location>
</feature>
<evidence type="ECO:0000313" key="6">
    <source>
        <dbReference type="Proteomes" id="UP000319263"/>
    </source>
</evidence>
<feature type="region of interest" description="Disordered" evidence="2">
    <location>
        <begin position="186"/>
        <end position="208"/>
    </location>
</feature>
<keyword evidence="3" id="KW-0812">Transmembrane</keyword>
<dbReference type="PANTHER" id="PTHR33392:SF6">
    <property type="entry name" value="POLYISOPRENYL-TEICHOIC ACID--PEPTIDOGLYCAN TEICHOIC ACID TRANSFERASE TAGU"/>
    <property type="match status" value="1"/>
</dbReference>
<keyword evidence="6" id="KW-1185">Reference proteome</keyword>
<dbReference type="Proteomes" id="UP000319263">
    <property type="component" value="Chromosome"/>
</dbReference>
<evidence type="ECO:0000256" key="2">
    <source>
        <dbReference type="SAM" id="MobiDB-lite"/>
    </source>
</evidence>
<dbReference type="OrthoDB" id="3573673at2"/>
<feature type="region of interest" description="Disordered" evidence="2">
    <location>
        <begin position="489"/>
        <end position="546"/>
    </location>
</feature>
<dbReference type="InterPro" id="IPR050922">
    <property type="entry name" value="LytR/CpsA/Psr_CW_biosynth"/>
</dbReference>
<reference evidence="5 6" key="1">
    <citation type="submission" date="2019-07" db="EMBL/GenBank/DDBJ databases">
        <title>Microlunatus dokdonensis sp. nov. isolated from the rhizospheric soil of the wild plant Elymus tsukushiensis.</title>
        <authorList>
            <person name="Ghim S.-Y."/>
            <person name="Hwang Y.-J."/>
            <person name="Son J.-S."/>
            <person name="Shin J.-H."/>
        </authorList>
    </citation>
    <scope>NUCLEOTIDE SEQUENCE [LARGE SCALE GENOMIC DNA]</scope>
    <source>
        <strain evidence="5 6">KUDC0627</strain>
    </source>
</reference>
<feature type="region of interest" description="Disordered" evidence="2">
    <location>
        <begin position="1"/>
        <end position="43"/>
    </location>
</feature>
<dbReference type="AlphaFoldDB" id="A0A516PUU7"/>
<feature type="transmembrane region" description="Helical" evidence="3">
    <location>
        <begin position="117"/>
        <end position="137"/>
    </location>
</feature>
<evidence type="ECO:0000256" key="1">
    <source>
        <dbReference type="ARBA" id="ARBA00006068"/>
    </source>
</evidence>
<evidence type="ECO:0000259" key="4">
    <source>
        <dbReference type="Pfam" id="PF03816"/>
    </source>
</evidence>
<dbReference type="NCBIfam" id="TIGR00350">
    <property type="entry name" value="lytR_cpsA_psr"/>
    <property type="match status" value="1"/>
</dbReference>
<feature type="domain" description="Cell envelope-related transcriptional attenuator" evidence="4">
    <location>
        <begin position="232"/>
        <end position="415"/>
    </location>
</feature>
<dbReference type="InterPro" id="IPR004474">
    <property type="entry name" value="LytR_CpsA_psr"/>
</dbReference>
<dbReference type="Gene3D" id="3.40.630.190">
    <property type="entry name" value="LCP protein"/>
    <property type="match status" value="1"/>
</dbReference>
<protein>
    <submittedName>
        <fullName evidence="5">LytR family transcriptional regulator</fullName>
    </submittedName>
</protein>
<dbReference type="KEGG" id="mik:FOE78_02675"/>